<evidence type="ECO:0000256" key="2">
    <source>
        <dbReference type="ARBA" id="ARBA00023253"/>
    </source>
</evidence>
<evidence type="ECO:0000256" key="3">
    <source>
        <dbReference type="ARBA" id="ARBA00023277"/>
    </source>
</evidence>
<proteinExistence type="predicted"/>
<dbReference type="Gene3D" id="3.40.50.11350">
    <property type="match status" value="1"/>
</dbReference>
<evidence type="ECO:0000313" key="5">
    <source>
        <dbReference type="EMBL" id="CDS08365.1"/>
    </source>
</evidence>
<organism evidence="5">
    <name type="scientific">Lichtheimia ramosa</name>
    <dbReference type="NCBI Taxonomy" id="688394"/>
    <lineage>
        <taxon>Eukaryota</taxon>
        <taxon>Fungi</taxon>
        <taxon>Fungi incertae sedis</taxon>
        <taxon>Mucoromycota</taxon>
        <taxon>Mucoromycotina</taxon>
        <taxon>Mucoromycetes</taxon>
        <taxon>Mucorales</taxon>
        <taxon>Lichtheimiaceae</taxon>
        <taxon>Lichtheimia</taxon>
    </lineage>
</organism>
<keyword evidence="4" id="KW-0472">Membrane</keyword>
<dbReference type="OrthoDB" id="1882547at2759"/>
<dbReference type="PANTHER" id="PTHR36050:SF1">
    <property type="entry name" value="O-FUCOSYLTRANSFERASE 30"/>
    <property type="match status" value="1"/>
</dbReference>
<keyword evidence="2" id="KW-0294">Fucose metabolism</keyword>
<dbReference type="InterPro" id="IPR019378">
    <property type="entry name" value="GDP-Fuc_O-FucTrfase"/>
</dbReference>
<dbReference type="GO" id="GO:0006004">
    <property type="term" value="P:fucose metabolic process"/>
    <property type="evidence" value="ECO:0007669"/>
    <property type="project" value="UniProtKB-KW"/>
</dbReference>
<feature type="transmembrane region" description="Helical" evidence="4">
    <location>
        <begin position="7"/>
        <end position="26"/>
    </location>
</feature>
<evidence type="ECO:0008006" key="6">
    <source>
        <dbReference type="Google" id="ProtNLM"/>
    </source>
</evidence>
<name>A0A077WLL4_9FUNG</name>
<dbReference type="EMBL" id="LK023324">
    <property type="protein sequence ID" value="CDS08365.1"/>
    <property type="molecule type" value="Genomic_DNA"/>
</dbReference>
<keyword evidence="3" id="KW-0119">Carbohydrate metabolism</keyword>
<dbReference type="AlphaFoldDB" id="A0A077WLL4"/>
<accession>A0A077WLL4</accession>
<evidence type="ECO:0000256" key="4">
    <source>
        <dbReference type="SAM" id="Phobius"/>
    </source>
</evidence>
<dbReference type="PANTHER" id="PTHR36050">
    <property type="entry name" value="O-FUCOSYLTRANSFERASE 30"/>
    <property type="match status" value="1"/>
</dbReference>
<keyword evidence="4" id="KW-1133">Transmembrane helix</keyword>
<keyword evidence="1" id="KW-0808">Transferase</keyword>
<protein>
    <recommendedName>
        <fullName evidence="6">CigA protein</fullName>
    </recommendedName>
</protein>
<dbReference type="GO" id="GO:0016740">
    <property type="term" value="F:transferase activity"/>
    <property type="evidence" value="ECO:0007669"/>
    <property type="project" value="UniProtKB-KW"/>
</dbReference>
<keyword evidence="4" id="KW-0812">Transmembrane</keyword>
<dbReference type="Pfam" id="PF10250">
    <property type="entry name" value="O-FucT"/>
    <property type="match status" value="1"/>
</dbReference>
<reference evidence="5" key="1">
    <citation type="journal article" date="2014" name="Genome Announc.">
        <title>De novo whole-genome sequence and genome annotation of Lichtheimia ramosa.</title>
        <authorList>
            <person name="Linde J."/>
            <person name="Schwartze V."/>
            <person name="Binder U."/>
            <person name="Lass-Florl C."/>
            <person name="Voigt K."/>
            <person name="Horn F."/>
        </authorList>
    </citation>
    <scope>NUCLEOTIDE SEQUENCE</scope>
    <source>
        <strain evidence="5">JMRC FSU:6197</strain>
    </source>
</reference>
<sequence>MIFRSKVTLLAVLSIIYLFFFVIPRLSSDIEDPDLVEPSWRWQYTRPATLPSYRAAPPPPTDAIVESSIYTSLLNQPDNEPSPTPAIIEQQQEDDASSSYDPDEKFITFFTHSGFQNQLIQVENGILLAWYLNRTLILPRALLGEAFGWSYFGKLHLEHMLHDPVKENDSTMPATDICEFLADDLAFWDVPCPDPSRYSVVPFDDIFDLSWAKEHVRIALRERSDFDWLEEKYHIRRAGVPDQGNGSYVDGDILFFKGATRYDWRIFDTPRKSHRLGKYAESLDIFELRKRQEKLIHFSSLFGTGKLPIRRPEHYEFLRTLQRSITYRHPAVLAVAEQIVETLGGQGNFIGLHVRSGDGWFVKALPENIYSIVSQIGKALESRNQQVITTTTTTTPSLDLQQCLAMAKRGDATMIYLATDARSPRDNPAFAPIWQRYPCTFTLDQVISLEAWDALDRVLDTNTGKSMRKFLLPLVDASVASRGWFFIGSKGSTFSGYIYRLHDVFWSNAKKQQQQLSSP</sequence>
<gene>
    <name evidence="5" type="ORF">LRAMOSA02313</name>
</gene>
<dbReference type="CDD" id="cd11296">
    <property type="entry name" value="O-FucT_like"/>
    <property type="match status" value="1"/>
</dbReference>
<evidence type="ECO:0000256" key="1">
    <source>
        <dbReference type="ARBA" id="ARBA00022679"/>
    </source>
</evidence>